<dbReference type="AlphaFoldDB" id="A0A1G8A1R0"/>
<dbReference type="Proteomes" id="UP000199495">
    <property type="component" value="Unassembled WGS sequence"/>
</dbReference>
<evidence type="ECO:0000313" key="1">
    <source>
        <dbReference type="EMBL" id="SDH14872.1"/>
    </source>
</evidence>
<keyword evidence="2" id="KW-1185">Reference proteome</keyword>
<protein>
    <submittedName>
        <fullName evidence="1">Uncharacterized protein</fullName>
    </submittedName>
</protein>
<sequence length="61" mass="7210">MFARKSVLESVREEVDRHHHRLLKLEESAIRIAVDHKCNDHSLIRLALLRRSRDAQTVLKL</sequence>
<proteinExistence type="predicted"/>
<organism evidence="1 2">
    <name type="scientific">Pelagibacterium luteolum</name>
    <dbReference type="NCBI Taxonomy" id="440168"/>
    <lineage>
        <taxon>Bacteria</taxon>
        <taxon>Pseudomonadati</taxon>
        <taxon>Pseudomonadota</taxon>
        <taxon>Alphaproteobacteria</taxon>
        <taxon>Hyphomicrobiales</taxon>
        <taxon>Devosiaceae</taxon>
        <taxon>Pelagibacterium</taxon>
    </lineage>
</organism>
<dbReference type="EMBL" id="FNCS01000025">
    <property type="protein sequence ID" value="SDH14872.1"/>
    <property type="molecule type" value="Genomic_DNA"/>
</dbReference>
<reference evidence="1 2" key="1">
    <citation type="submission" date="2016-10" db="EMBL/GenBank/DDBJ databases">
        <authorList>
            <person name="de Groot N.N."/>
        </authorList>
    </citation>
    <scope>NUCLEOTIDE SEQUENCE [LARGE SCALE GENOMIC DNA]</scope>
    <source>
        <strain evidence="1 2">CGMCC 1.10267</strain>
    </source>
</reference>
<name>A0A1G8A1R0_9HYPH</name>
<evidence type="ECO:0000313" key="2">
    <source>
        <dbReference type="Proteomes" id="UP000199495"/>
    </source>
</evidence>
<accession>A0A1G8A1R0</accession>
<gene>
    <name evidence="1" type="ORF">SAMN04487974_1256</name>
</gene>
<dbReference type="RefSeq" id="WP_090599687.1">
    <property type="nucleotide sequence ID" value="NZ_FNCS01000025.1"/>
</dbReference>